<dbReference type="EMBL" id="CR522870">
    <property type="protein sequence ID" value="CAG36336.1"/>
    <property type="molecule type" value="Genomic_DNA"/>
</dbReference>
<dbReference type="KEGG" id="dps:DP1607"/>
<evidence type="ECO:0000256" key="2">
    <source>
        <dbReference type="ARBA" id="ARBA00022729"/>
    </source>
</evidence>
<dbReference type="InterPro" id="IPR013766">
    <property type="entry name" value="Thioredoxin_domain"/>
</dbReference>
<dbReference type="Pfam" id="PF13462">
    <property type="entry name" value="Thioredoxin_4"/>
    <property type="match status" value="1"/>
</dbReference>
<feature type="domain" description="Thioredoxin" evidence="7">
    <location>
        <begin position="104"/>
        <end position="288"/>
    </location>
</feature>
<sequence length="293" mass="32464">MKFSKLTILAAGAISLLMASTFIQAGEKTSQGQEGKVEWTLAQNWKAPAGVLDFAHSLDDKYVYFLTKEHKVMVYSREGKLQGFIPVAPGVSSIDIAPQGEIIYLLDSTNNVFSAVRTDFVVEFNTKGSPFKGKADAPVTIAVFTDFECPYCSKLVPLIDQIYEANSKNVKIVFKNMPLNFHKAAEPAARAGLAAEAQGKFWPYHDKIFAIKNLKRSDLIKTAKELELDIPLFKKDMDSNAVRAQVRQDIIDAKSAGVTGTPTVFINGHKLKQREQRTFQTMIDAELRKAGLL</sequence>
<evidence type="ECO:0000313" key="9">
    <source>
        <dbReference type="Proteomes" id="UP000000602"/>
    </source>
</evidence>
<keyword evidence="5" id="KW-0676">Redox-active center</keyword>
<dbReference type="InterPro" id="IPR011044">
    <property type="entry name" value="Quino_amine_DH_bsu"/>
</dbReference>
<comment type="similarity">
    <text evidence="1">Belongs to the thioredoxin family. DsbA subfamily.</text>
</comment>
<dbReference type="Gene3D" id="3.40.30.10">
    <property type="entry name" value="Glutaredoxin"/>
    <property type="match status" value="1"/>
</dbReference>
<evidence type="ECO:0000259" key="7">
    <source>
        <dbReference type="PROSITE" id="PS51352"/>
    </source>
</evidence>
<keyword evidence="9" id="KW-1185">Reference proteome</keyword>
<keyword evidence="2 6" id="KW-0732">Signal</keyword>
<dbReference type="PANTHER" id="PTHR13887">
    <property type="entry name" value="GLUTATHIONE S-TRANSFERASE KAPPA"/>
    <property type="match status" value="1"/>
</dbReference>
<name>Q6AMT9_DESPS</name>
<accession>Q6AMT9</accession>
<dbReference type="RefSeq" id="WP_011188848.1">
    <property type="nucleotide sequence ID" value="NC_006138.1"/>
</dbReference>
<dbReference type="PANTHER" id="PTHR13887:SF14">
    <property type="entry name" value="DISULFIDE BOND FORMATION PROTEIN D"/>
    <property type="match status" value="1"/>
</dbReference>
<reference evidence="9" key="1">
    <citation type="journal article" date="2004" name="Environ. Microbiol.">
        <title>The genome of Desulfotalea psychrophila, a sulfate-reducing bacterium from permanently cold Arctic sediments.</title>
        <authorList>
            <person name="Rabus R."/>
            <person name="Ruepp A."/>
            <person name="Frickey T."/>
            <person name="Rattei T."/>
            <person name="Fartmann B."/>
            <person name="Stark M."/>
            <person name="Bauer M."/>
            <person name="Zibat A."/>
            <person name="Lombardot T."/>
            <person name="Becker I."/>
            <person name="Amann J."/>
            <person name="Gellner K."/>
            <person name="Teeling H."/>
            <person name="Leuschner W.D."/>
            <person name="Gloeckner F.-O."/>
            <person name="Lupas A.N."/>
            <person name="Amann R."/>
            <person name="Klenk H.-P."/>
        </authorList>
    </citation>
    <scope>NUCLEOTIDE SEQUENCE [LARGE SCALE GENOMIC DNA]</scope>
    <source>
        <strain evidence="9">DSM 12343 / LSv54</strain>
    </source>
</reference>
<gene>
    <name evidence="8" type="ordered locus">DP1607</name>
</gene>
<dbReference type="AlphaFoldDB" id="Q6AMT9"/>
<proteinExistence type="inferred from homology"/>
<dbReference type="InterPro" id="IPR012336">
    <property type="entry name" value="Thioredoxin-like_fold"/>
</dbReference>
<dbReference type="OrthoDB" id="9784686at2"/>
<dbReference type="SUPFAM" id="SSF50969">
    <property type="entry name" value="YVTN repeat-like/Quinoprotein amine dehydrogenase"/>
    <property type="match status" value="1"/>
</dbReference>
<evidence type="ECO:0000313" key="8">
    <source>
        <dbReference type="EMBL" id="CAG36336.1"/>
    </source>
</evidence>
<keyword evidence="4" id="KW-1015">Disulfide bond</keyword>
<evidence type="ECO:0000256" key="6">
    <source>
        <dbReference type="SAM" id="SignalP"/>
    </source>
</evidence>
<evidence type="ECO:0000256" key="1">
    <source>
        <dbReference type="ARBA" id="ARBA00005791"/>
    </source>
</evidence>
<dbReference type="PROSITE" id="PS51352">
    <property type="entry name" value="THIOREDOXIN_2"/>
    <property type="match status" value="1"/>
</dbReference>
<dbReference type="eggNOG" id="COG1651">
    <property type="taxonomic scope" value="Bacteria"/>
</dbReference>
<dbReference type="HOGENOM" id="CLU_968842_0_0_7"/>
<organism evidence="8 9">
    <name type="scientific">Desulfotalea psychrophila (strain LSv54 / DSM 12343)</name>
    <dbReference type="NCBI Taxonomy" id="177439"/>
    <lineage>
        <taxon>Bacteria</taxon>
        <taxon>Pseudomonadati</taxon>
        <taxon>Thermodesulfobacteriota</taxon>
        <taxon>Desulfobulbia</taxon>
        <taxon>Desulfobulbales</taxon>
        <taxon>Desulfocapsaceae</taxon>
        <taxon>Desulfotalea</taxon>
    </lineage>
</organism>
<dbReference type="InterPro" id="IPR036249">
    <property type="entry name" value="Thioredoxin-like_sf"/>
</dbReference>
<feature type="chain" id="PRO_5004271573" evidence="6">
    <location>
        <begin position="26"/>
        <end position="293"/>
    </location>
</feature>
<dbReference type="Proteomes" id="UP000000602">
    <property type="component" value="Chromosome"/>
</dbReference>
<dbReference type="SUPFAM" id="SSF52833">
    <property type="entry name" value="Thioredoxin-like"/>
    <property type="match status" value="1"/>
</dbReference>
<evidence type="ECO:0000256" key="4">
    <source>
        <dbReference type="ARBA" id="ARBA00023157"/>
    </source>
</evidence>
<dbReference type="GO" id="GO:0016491">
    <property type="term" value="F:oxidoreductase activity"/>
    <property type="evidence" value="ECO:0007669"/>
    <property type="project" value="UniProtKB-KW"/>
</dbReference>
<protein>
    <submittedName>
        <fullName evidence="8">Related to 27kDa outer membrane protein</fullName>
    </submittedName>
</protein>
<feature type="signal peptide" evidence="6">
    <location>
        <begin position="1"/>
        <end position="25"/>
    </location>
</feature>
<evidence type="ECO:0000256" key="5">
    <source>
        <dbReference type="ARBA" id="ARBA00023284"/>
    </source>
</evidence>
<evidence type="ECO:0000256" key="3">
    <source>
        <dbReference type="ARBA" id="ARBA00023002"/>
    </source>
</evidence>
<keyword evidence="3" id="KW-0560">Oxidoreductase</keyword>
<dbReference type="STRING" id="177439.DP1607"/>